<proteinExistence type="predicted"/>
<keyword evidence="2" id="KW-0812">Transmembrane</keyword>
<dbReference type="AlphaFoldDB" id="A0A165HRZ0"/>
<evidence type="ECO:0000256" key="2">
    <source>
        <dbReference type="SAM" id="Phobius"/>
    </source>
</evidence>
<feature type="transmembrane region" description="Helical" evidence="2">
    <location>
        <begin position="244"/>
        <end position="264"/>
    </location>
</feature>
<keyword evidence="4" id="KW-1185">Reference proteome</keyword>
<feature type="transmembrane region" description="Helical" evidence="2">
    <location>
        <begin position="20"/>
        <end position="38"/>
    </location>
</feature>
<feature type="transmembrane region" description="Helical" evidence="2">
    <location>
        <begin position="335"/>
        <end position="354"/>
    </location>
</feature>
<evidence type="ECO:0000313" key="4">
    <source>
        <dbReference type="Proteomes" id="UP000076842"/>
    </source>
</evidence>
<feature type="transmembrane region" description="Helical" evidence="2">
    <location>
        <begin position="165"/>
        <end position="186"/>
    </location>
</feature>
<dbReference type="InParanoid" id="A0A165HRZ0"/>
<dbReference type="OrthoDB" id="5427664at2759"/>
<dbReference type="EMBL" id="KV423938">
    <property type="protein sequence ID" value="KZT59661.1"/>
    <property type="molecule type" value="Genomic_DNA"/>
</dbReference>
<feature type="compositionally biased region" description="Basic and acidic residues" evidence="1">
    <location>
        <begin position="425"/>
        <end position="437"/>
    </location>
</feature>
<name>A0A165HRZ0_9BASI</name>
<protein>
    <submittedName>
        <fullName evidence="3">Uncharacterized protein</fullName>
    </submittedName>
</protein>
<reference evidence="3 4" key="1">
    <citation type="journal article" date="2016" name="Mol. Biol. Evol.">
        <title>Comparative Genomics of Early-Diverging Mushroom-Forming Fungi Provides Insights into the Origins of Lignocellulose Decay Capabilities.</title>
        <authorList>
            <person name="Nagy L.G."/>
            <person name="Riley R."/>
            <person name="Tritt A."/>
            <person name="Adam C."/>
            <person name="Daum C."/>
            <person name="Floudas D."/>
            <person name="Sun H."/>
            <person name="Yadav J.S."/>
            <person name="Pangilinan J."/>
            <person name="Larsson K.H."/>
            <person name="Matsuura K."/>
            <person name="Barry K."/>
            <person name="Labutti K."/>
            <person name="Kuo R."/>
            <person name="Ohm R.A."/>
            <person name="Bhattacharya S.S."/>
            <person name="Shirouzu T."/>
            <person name="Yoshinaga Y."/>
            <person name="Martin F.M."/>
            <person name="Grigoriev I.V."/>
            <person name="Hibbett D.S."/>
        </authorList>
    </citation>
    <scope>NUCLEOTIDE SEQUENCE [LARGE SCALE GENOMIC DNA]</scope>
    <source>
        <strain evidence="3 4">HHB12733</strain>
    </source>
</reference>
<keyword evidence="2" id="KW-0472">Membrane</keyword>
<evidence type="ECO:0000313" key="3">
    <source>
        <dbReference type="EMBL" id="KZT59661.1"/>
    </source>
</evidence>
<keyword evidence="2" id="KW-1133">Transmembrane helix</keyword>
<feature type="transmembrane region" description="Helical" evidence="2">
    <location>
        <begin position="125"/>
        <end position="145"/>
    </location>
</feature>
<dbReference type="PANTHER" id="PTHR37577">
    <property type="entry name" value="INTEGRAL MEMBRANE PROTEIN"/>
    <property type="match status" value="1"/>
</dbReference>
<evidence type="ECO:0000256" key="1">
    <source>
        <dbReference type="SAM" id="MobiDB-lite"/>
    </source>
</evidence>
<gene>
    <name evidence="3" type="ORF">CALCODRAFT_515942</name>
</gene>
<dbReference type="PANTHER" id="PTHR37577:SF1">
    <property type="entry name" value="INTEGRAL MEMBRANE PROTEIN"/>
    <property type="match status" value="1"/>
</dbReference>
<dbReference type="Proteomes" id="UP000076842">
    <property type="component" value="Unassembled WGS sequence"/>
</dbReference>
<feature type="region of interest" description="Disordered" evidence="1">
    <location>
        <begin position="391"/>
        <end position="437"/>
    </location>
</feature>
<dbReference type="InterPro" id="IPR053018">
    <property type="entry name" value="Elsinochrome_Biosynth-Asso"/>
</dbReference>
<sequence length="437" mass="48419">MADSCTIEANPDIAGIGVRVSIYIQALFALLPAALALYKYGTTRRPATSNAGTTGAPEVATEDISLSDLWRQHREAVQHTPALSDEEKEEEQDEVRETWLPVQVTGAALLISAIIQVKLYGLDLYHALIVINLSWINNITAFGLAITDMVLENPADFFSRRNKAILPYVMCSLHLTATAAFGLWVFSNINNFGGNTECNSDIHYWVFGHQVSTTAPGFRTTGLVISGLAICPIINLALELCFEMVLSFAFLLPTVYFYAMVTFVRRLPSNSGMSMMVGRSGLGRLATDLLFRNSARRVYILATPYAFMVIIFIIATEELIVVNSALVQEGENDWTFGQTLAMFVILPVLLDVYSKLRKAWKIWKKITDGGEVDEEAEIERDDKGEAAQIADHSDEPAMAQHPDVTAEATERPTSEFIPEETTFLQRDDEITLPHLDA</sequence>
<feature type="transmembrane region" description="Helical" evidence="2">
    <location>
        <begin position="298"/>
        <end position="315"/>
    </location>
</feature>
<organism evidence="3 4">
    <name type="scientific">Calocera cornea HHB12733</name>
    <dbReference type="NCBI Taxonomy" id="1353952"/>
    <lineage>
        <taxon>Eukaryota</taxon>
        <taxon>Fungi</taxon>
        <taxon>Dikarya</taxon>
        <taxon>Basidiomycota</taxon>
        <taxon>Agaricomycotina</taxon>
        <taxon>Dacrymycetes</taxon>
        <taxon>Dacrymycetales</taxon>
        <taxon>Dacrymycetaceae</taxon>
        <taxon>Calocera</taxon>
    </lineage>
</organism>
<accession>A0A165HRZ0</accession>